<accession>A0ABU9DD61</accession>
<dbReference type="Gene3D" id="3.10.129.10">
    <property type="entry name" value="Hotdog Thioesterase"/>
    <property type="match status" value="1"/>
</dbReference>
<dbReference type="NCBIfam" id="TIGR00051">
    <property type="entry name" value="YbgC/FadM family acyl-CoA thioesterase"/>
    <property type="match status" value="1"/>
</dbReference>
<dbReference type="InterPro" id="IPR006684">
    <property type="entry name" value="YbgC/YbaW"/>
</dbReference>
<dbReference type="InterPro" id="IPR008272">
    <property type="entry name" value="HB-CoA_thioesterase_AS"/>
</dbReference>
<name>A0ABU9DD61_9BACL</name>
<organism evidence="3 4">
    <name type="scientific">Paenibacillus filicis</name>
    <dbReference type="NCBI Taxonomy" id="669464"/>
    <lineage>
        <taxon>Bacteria</taxon>
        <taxon>Bacillati</taxon>
        <taxon>Bacillota</taxon>
        <taxon>Bacilli</taxon>
        <taxon>Bacillales</taxon>
        <taxon>Paenibacillaceae</taxon>
        <taxon>Paenibacillus</taxon>
    </lineage>
</organism>
<dbReference type="PROSITE" id="PS01328">
    <property type="entry name" value="4HBCOA_THIOESTERASE"/>
    <property type="match status" value="1"/>
</dbReference>
<proteinExistence type="inferred from homology"/>
<dbReference type="RefSeq" id="WP_341413832.1">
    <property type="nucleotide sequence ID" value="NZ_JBBPCC010000001.1"/>
</dbReference>
<protein>
    <submittedName>
        <fullName evidence="3">Thioesterase family protein</fullName>
        <ecNumber evidence="3">3.1.2.-</ecNumber>
    </submittedName>
</protein>
<evidence type="ECO:0000313" key="4">
    <source>
        <dbReference type="Proteomes" id="UP001469365"/>
    </source>
</evidence>
<gene>
    <name evidence="3" type="ORF">WMW72_02565</name>
</gene>
<comment type="similarity">
    <text evidence="1">Belongs to the 4-hydroxybenzoyl-CoA thioesterase family.</text>
</comment>
<sequence>MWYSHEIRVRYQETDQMGVVYHANYLTWLEVGRTEMIRELGISYESLETRGLLLPVVEADLKFRQPARYDDLVTVHTRLESFSHLRLHFAYEVKRGPELLVSAGTRHVWVNRSWKPVRIDREAADLYALLEQTAASS</sequence>
<dbReference type="InterPro" id="IPR029069">
    <property type="entry name" value="HotDog_dom_sf"/>
</dbReference>
<keyword evidence="4" id="KW-1185">Reference proteome</keyword>
<dbReference type="EMBL" id="JBBPCC010000001">
    <property type="protein sequence ID" value="MEK8126782.1"/>
    <property type="molecule type" value="Genomic_DNA"/>
</dbReference>
<evidence type="ECO:0000256" key="2">
    <source>
        <dbReference type="ARBA" id="ARBA00022801"/>
    </source>
</evidence>
<dbReference type="InterPro" id="IPR050563">
    <property type="entry name" value="4-hydroxybenzoyl-CoA_TE"/>
</dbReference>
<comment type="caution">
    <text evidence="3">The sequence shown here is derived from an EMBL/GenBank/DDBJ whole genome shotgun (WGS) entry which is preliminary data.</text>
</comment>
<evidence type="ECO:0000313" key="3">
    <source>
        <dbReference type="EMBL" id="MEK8126782.1"/>
    </source>
</evidence>
<evidence type="ECO:0000256" key="1">
    <source>
        <dbReference type="ARBA" id="ARBA00005953"/>
    </source>
</evidence>
<dbReference type="Proteomes" id="UP001469365">
    <property type="component" value="Unassembled WGS sequence"/>
</dbReference>
<dbReference type="GO" id="GO:0016787">
    <property type="term" value="F:hydrolase activity"/>
    <property type="evidence" value="ECO:0007669"/>
    <property type="project" value="UniProtKB-KW"/>
</dbReference>
<dbReference type="SUPFAM" id="SSF54637">
    <property type="entry name" value="Thioesterase/thiol ester dehydrase-isomerase"/>
    <property type="match status" value="1"/>
</dbReference>
<dbReference type="EC" id="3.1.2.-" evidence="3"/>
<dbReference type="PIRSF" id="PIRSF003230">
    <property type="entry name" value="YbgC"/>
    <property type="match status" value="1"/>
</dbReference>
<dbReference type="PANTHER" id="PTHR31793">
    <property type="entry name" value="4-HYDROXYBENZOYL-COA THIOESTERASE FAMILY MEMBER"/>
    <property type="match status" value="1"/>
</dbReference>
<dbReference type="PANTHER" id="PTHR31793:SF27">
    <property type="entry name" value="NOVEL THIOESTERASE SUPERFAMILY DOMAIN AND SAPOSIN A-TYPE DOMAIN CONTAINING PROTEIN (0610012H03RIK)"/>
    <property type="match status" value="1"/>
</dbReference>
<dbReference type="CDD" id="cd00586">
    <property type="entry name" value="4HBT"/>
    <property type="match status" value="1"/>
</dbReference>
<dbReference type="Pfam" id="PF13279">
    <property type="entry name" value="4HBT_2"/>
    <property type="match status" value="1"/>
</dbReference>
<keyword evidence="2 3" id="KW-0378">Hydrolase</keyword>
<reference evidence="3 4" key="1">
    <citation type="submission" date="2024-04" db="EMBL/GenBank/DDBJ databases">
        <title>draft genome sequnece of Paenibacillus filicis.</title>
        <authorList>
            <person name="Kim D.-U."/>
        </authorList>
    </citation>
    <scope>NUCLEOTIDE SEQUENCE [LARGE SCALE GENOMIC DNA]</scope>
    <source>
        <strain evidence="3 4">KACC14197</strain>
    </source>
</reference>